<dbReference type="Proteomes" id="UP000239757">
    <property type="component" value="Unassembled WGS sequence"/>
</dbReference>
<reference evidence="1 2" key="1">
    <citation type="submission" date="2015-01" db="EMBL/GenBank/DDBJ databases">
        <title>Genome of allotetraploid Gossypium barbadense reveals genomic plasticity and fiber elongation in cotton evolution.</title>
        <authorList>
            <person name="Chen X."/>
            <person name="Liu X."/>
            <person name="Zhao B."/>
            <person name="Zheng H."/>
            <person name="Hu Y."/>
            <person name="Lu G."/>
            <person name="Yang C."/>
            <person name="Chen J."/>
            <person name="Shan C."/>
            <person name="Zhang L."/>
            <person name="Zhou Y."/>
            <person name="Wang L."/>
            <person name="Guo W."/>
            <person name="Bai Y."/>
            <person name="Ruan J."/>
            <person name="Shangguan X."/>
            <person name="Mao Y."/>
            <person name="Jiang J."/>
            <person name="Zhu Y."/>
            <person name="Lei J."/>
            <person name="Kang H."/>
            <person name="Chen S."/>
            <person name="He X."/>
            <person name="Wang R."/>
            <person name="Wang Y."/>
            <person name="Chen J."/>
            <person name="Wang L."/>
            <person name="Yu S."/>
            <person name="Wang B."/>
            <person name="Wei J."/>
            <person name="Song S."/>
            <person name="Lu X."/>
            <person name="Gao Z."/>
            <person name="Gu W."/>
            <person name="Deng X."/>
            <person name="Ma D."/>
            <person name="Wang S."/>
            <person name="Liang W."/>
            <person name="Fang L."/>
            <person name="Cai C."/>
            <person name="Zhu X."/>
            <person name="Zhou B."/>
            <person name="Zhang Y."/>
            <person name="Chen Z."/>
            <person name="Xu S."/>
            <person name="Zhu R."/>
            <person name="Wang S."/>
            <person name="Zhang T."/>
            <person name="Zhao G."/>
        </authorList>
    </citation>
    <scope>NUCLEOTIDE SEQUENCE [LARGE SCALE GENOMIC DNA]</scope>
    <source>
        <strain evidence="2">cv. Xinhai21</strain>
        <tissue evidence="1">Leaf</tissue>
    </source>
</reference>
<sequence>MQPQCLYVGNTEIFPELNLQVEENNILSQANSQNTEKKLALKIQEDKIDAKEKVIGAIKNSTGILKSTKKVSWKRIEIERGVDAYNSESILRKRKAEEVAFEGDDLELSR</sequence>
<proteinExistence type="predicted"/>
<organism evidence="1 2">
    <name type="scientific">Gossypium barbadense</name>
    <name type="common">Sea Island cotton</name>
    <name type="synonym">Hibiscus barbadensis</name>
    <dbReference type="NCBI Taxonomy" id="3634"/>
    <lineage>
        <taxon>Eukaryota</taxon>
        <taxon>Viridiplantae</taxon>
        <taxon>Streptophyta</taxon>
        <taxon>Embryophyta</taxon>
        <taxon>Tracheophyta</taxon>
        <taxon>Spermatophyta</taxon>
        <taxon>Magnoliopsida</taxon>
        <taxon>eudicotyledons</taxon>
        <taxon>Gunneridae</taxon>
        <taxon>Pentapetalae</taxon>
        <taxon>rosids</taxon>
        <taxon>malvids</taxon>
        <taxon>Malvales</taxon>
        <taxon>Malvaceae</taxon>
        <taxon>Malvoideae</taxon>
        <taxon>Gossypium</taxon>
    </lineage>
</organism>
<name>A0A2P5X4R3_GOSBA</name>
<protein>
    <submittedName>
        <fullName evidence="1">Uncharacterized protein</fullName>
    </submittedName>
</protein>
<accession>A0A2P5X4R3</accession>
<evidence type="ECO:0000313" key="1">
    <source>
        <dbReference type="EMBL" id="PPR98316.1"/>
    </source>
</evidence>
<gene>
    <name evidence="1" type="ORF">GOBAR_AA22337</name>
</gene>
<evidence type="ECO:0000313" key="2">
    <source>
        <dbReference type="Proteomes" id="UP000239757"/>
    </source>
</evidence>
<dbReference type="AlphaFoldDB" id="A0A2P5X4R3"/>
<dbReference type="EMBL" id="KZ665665">
    <property type="protein sequence ID" value="PPR98316.1"/>
    <property type="molecule type" value="Genomic_DNA"/>
</dbReference>